<sequence>MATQTPRKGVRTPRLPRRRSLNPTIGSARFRDMLLLSLNEAFSLLDLSIGLLDHQKPPQPSRYKDREGRDLAAFQEGWDLGGWWLFFNRYCLRKVVCGCCLCKKAEVLKVELERRRSCSISARQCGTILMLKHSGQNLGTLEDKMEKRMRVHPTPTRDPI</sequence>
<comment type="caution">
    <text evidence="2">The sequence shown here is derived from an EMBL/GenBank/DDBJ whole genome shotgun (WGS) entry which is preliminary data.</text>
</comment>
<protein>
    <submittedName>
        <fullName evidence="2">Uncharacterized protein</fullName>
    </submittedName>
</protein>
<evidence type="ECO:0000313" key="3">
    <source>
        <dbReference type="Proteomes" id="UP001396334"/>
    </source>
</evidence>
<accession>A0ABR2U7K3</accession>
<feature type="region of interest" description="Disordered" evidence="1">
    <location>
        <begin position="1"/>
        <end position="22"/>
    </location>
</feature>
<proteinExistence type="predicted"/>
<reference evidence="2 3" key="1">
    <citation type="journal article" date="2024" name="G3 (Bethesda)">
        <title>Genome assembly of Hibiscus sabdariffa L. provides insights into metabolisms of medicinal natural products.</title>
        <authorList>
            <person name="Kim T."/>
        </authorList>
    </citation>
    <scope>NUCLEOTIDE SEQUENCE [LARGE SCALE GENOMIC DNA]</scope>
    <source>
        <strain evidence="2">TK-2024</strain>
        <tissue evidence="2">Old leaves</tissue>
    </source>
</reference>
<keyword evidence="3" id="KW-1185">Reference proteome</keyword>
<dbReference type="Proteomes" id="UP001396334">
    <property type="component" value="Unassembled WGS sequence"/>
</dbReference>
<evidence type="ECO:0000256" key="1">
    <source>
        <dbReference type="SAM" id="MobiDB-lite"/>
    </source>
</evidence>
<feature type="compositionally biased region" description="Basic residues" evidence="1">
    <location>
        <begin position="8"/>
        <end position="20"/>
    </location>
</feature>
<dbReference type="EMBL" id="JBBPBN010000001">
    <property type="protein sequence ID" value="KAK9045670.1"/>
    <property type="molecule type" value="Genomic_DNA"/>
</dbReference>
<evidence type="ECO:0000313" key="2">
    <source>
        <dbReference type="EMBL" id="KAK9045670.1"/>
    </source>
</evidence>
<gene>
    <name evidence="2" type="ORF">V6N11_051579</name>
</gene>
<organism evidence="2 3">
    <name type="scientific">Hibiscus sabdariffa</name>
    <name type="common">roselle</name>
    <dbReference type="NCBI Taxonomy" id="183260"/>
    <lineage>
        <taxon>Eukaryota</taxon>
        <taxon>Viridiplantae</taxon>
        <taxon>Streptophyta</taxon>
        <taxon>Embryophyta</taxon>
        <taxon>Tracheophyta</taxon>
        <taxon>Spermatophyta</taxon>
        <taxon>Magnoliopsida</taxon>
        <taxon>eudicotyledons</taxon>
        <taxon>Gunneridae</taxon>
        <taxon>Pentapetalae</taxon>
        <taxon>rosids</taxon>
        <taxon>malvids</taxon>
        <taxon>Malvales</taxon>
        <taxon>Malvaceae</taxon>
        <taxon>Malvoideae</taxon>
        <taxon>Hibiscus</taxon>
    </lineage>
</organism>
<name>A0ABR2U7K3_9ROSI</name>